<organism evidence="11 12">
    <name type="scientific">Anaerostipes hadrus</name>
    <dbReference type="NCBI Taxonomy" id="649756"/>
    <lineage>
        <taxon>Bacteria</taxon>
        <taxon>Bacillati</taxon>
        <taxon>Bacillota</taxon>
        <taxon>Clostridia</taxon>
        <taxon>Lachnospirales</taxon>
        <taxon>Lachnospiraceae</taxon>
        <taxon>Anaerostipes</taxon>
    </lineage>
</organism>
<comment type="subcellular location">
    <subcellularLocation>
        <location evidence="1">Cell membrane</location>
        <topology evidence="1">Multi-pass membrane protein</topology>
    </subcellularLocation>
</comment>
<accession>A0A173SQX0</accession>
<evidence type="ECO:0000256" key="7">
    <source>
        <dbReference type="ARBA" id="ARBA00022989"/>
    </source>
</evidence>
<evidence type="ECO:0000256" key="10">
    <source>
        <dbReference type="SAM" id="Phobius"/>
    </source>
</evidence>
<feature type="transmembrane region" description="Helical" evidence="10">
    <location>
        <begin position="270"/>
        <end position="290"/>
    </location>
</feature>
<dbReference type="Pfam" id="PF01554">
    <property type="entry name" value="MatE"/>
    <property type="match status" value="2"/>
</dbReference>
<dbReference type="PANTHER" id="PTHR43823:SF3">
    <property type="entry name" value="MULTIDRUG EXPORT PROTEIN MEPA"/>
    <property type="match status" value="1"/>
</dbReference>
<keyword evidence="8 10" id="KW-0472">Membrane</keyword>
<keyword evidence="9" id="KW-0046">Antibiotic resistance</keyword>
<evidence type="ECO:0000313" key="12">
    <source>
        <dbReference type="Proteomes" id="UP000095598"/>
    </source>
</evidence>
<dbReference type="PANTHER" id="PTHR43823">
    <property type="entry name" value="SPORULATION PROTEIN YKVU"/>
    <property type="match status" value="1"/>
</dbReference>
<proteinExistence type="inferred from homology"/>
<keyword evidence="5" id="KW-1003">Cell membrane</keyword>
<dbReference type="InterPro" id="IPR045070">
    <property type="entry name" value="MATE_MepA-like"/>
</dbReference>
<dbReference type="GO" id="GO:0015297">
    <property type="term" value="F:antiporter activity"/>
    <property type="evidence" value="ECO:0007669"/>
    <property type="project" value="InterPro"/>
</dbReference>
<evidence type="ECO:0000256" key="3">
    <source>
        <dbReference type="ARBA" id="ARBA00022106"/>
    </source>
</evidence>
<dbReference type="EMBL" id="CYXT01000009">
    <property type="protein sequence ID" value="CUM93104.1"/>
    <property type="molecule type" value="Genomic_DNA"/>
</dbReference>
<evidence type="ECO:0000256" key="6">
    <source>
        <dbReference type="ARBA" id="ARBA00022692"/>
    </source>
</evidence>
<keyword evidence="6 10" id="KW-0812">Transmembrane</keyword>
<protein>
    <recommendedName>
        <fullName evidence="3">Multidrug export protein MepA</fullName>
    </recommendedName>
</protein>
<evidence type="ECO:0000256" key="1">
    <source>
        <dbReference type="ARBA" id="ARBA00004651"/>
    </source>
</evidence>
<reference evidence="11 12" key="1">
    <citation type="submission" date="2015-09" db="EMBL/GenBank/DDBJ databases">
        <authorList>
            <consortium name="Pathogen Informatics"/>
        </authorList>
    </citation>
    <scope>NUCLEOTIDE SEQUENCE [LARGE SCALE GENOMIC DNA]</scope>
    <source>
        <strain evidence="11 12">2789STDY5608868</strain>
    </source>
</reference>
<feature type="transmembrane region" description="Helical" evidence="10">
    <location>
        <begin position="415"/>
        <end position="434"/>
    </location>
</feature>
<evidence type="ECO:0000256" key="8">
    <source>
        <dbReference type="ARBA" id="ARBA00023136"/>
    </source>
</evidence>
<dbReference type="Proteomes" id="UP000095598">
    <property type="component" value="Unassembled WGS sequence"/>
</dbReference>
<feature type="transmembrane region" description="Helical" evidence="10">
    <location>
        <begin position="91"/>
        <end position="114"/>
    </location>
</feature>
<evidence type="ECO:0000313" key="11">
    <source>
        <dbReference type="EMBL" id="CUM93104.1"/>
    </source>
</evidence>
<dbReference type="CDD" id="cd13143">
    <property type="entry name" value="MATE_MepA_like"/>
    <property type="match status" value="1"/>
</dbReference>
<feature type="transmembrane region" description="Helical" evidence="10">
    <location>
        <begin position="163"/>
        <end position="183"/>
    </location>
</feature>
<feature type="transmembrane region" description="Helical" evidence="10">
    <location>
        <begin position="391"/>
        <end position="409"/>
    </location>
</feature>
<gene>
    <name evidence="11" type="primary">mepA_11</name>
    <name evidence="11" type="ORF">ERS852425_01536</name>
</gene>
<feature type="transmembrane region" description="Helical" evidence="10">
    <location>
        <begin position="360"/>
        <end position="379"/>
    </location>
</feature>
<feature type="transmembrane region" description="Helical" evidence="10">
    <location>
        <begin position="46"/>
        <end position="70"/>
    </location>
</feature>
<sequence length="443" mass="48926">MKIQLSDHFTYKRLIRFVFPSIIMMICTSMYSIIDGLFISNFAGKTAFAAVNLILPVAMGVGAIGFMIGSGGSAIVAKTLGEGKKEKANEYFSMLIFTALIGATILSVFGFIFIRQICMALGARGQLLEYASTYGRIMFVSQPMFMMQTIFYNFFITAEKPSYSLRMSLISGVINIVFDYLFIGVMHYGVAGAAVATAMGEYVGGLVPLIYFARKNNSSRLRLVKPVWRKDILLKTCLNGSSEFMTNASSSVVNMLYNTQLMRLAGADGVAAYGVIMYANFIFAAIYLGYSMGSAPITSYNYGAGNHSELKNMLKKSLSLIAVTGVCLTLISEFFSHPLINIFVGYDADLFAMTLHGFRLYAFVFLINGFNIWASSFFTALNNGVVSGMIAFLRTLLFQIGCIMLLPILLGLNGIWMGVVVAEMLTLIVTIYFLRSRRKVYHY</sequence>
<feature type="transmembrane region" description="Helical" evidence="10">
    <location>
        <begin position="318"/>
        <end position="340"/>
    </location>
</feature>
<dbReference type="PIRSF" id="PIRSF006603">
    <property type="entry name" value="DinF"/>
    <property type="match status" value="1"/>
</dbReference>
<dbReference type="GO" id="GO:0005886">
    <property type="term" value="C:plasma membrane"/>
    <property type="evidence" value="ECO:0007669"/>
    <property type="project" value="UniProtKB-SubCell"/>
</dbReference>
<feature type="transmembrane region" description="Helical" evidence="10">
    <location>
        <begin position="14"/>
        <end position="34"/>
    </location>
</feature>
<evidence type="ECO:0000256" key="5">
    <source>
        <dbReference type="ARBA" id="ARBA00022475"/>
    </source>
</evidence>
<dbReference type="AlphaFoldDB" id="A0A173SQX0"/>
<dbReference type="GO" id="GO:0042910">
    <property type="term" value="F:xenobiotic transmembrane transporter activity"/>
    <property type="evidence" value="ECO:0007669"/>
    <property type="project" value="InterPro"/>
</dbReference>
<keyword evidence="4" id="KW-0813">Transport</keyword>
<dbReference type="InterPro" id="IPR002528">
    <property type="entry name" value="MATE_fam"/>
</dbReference>
<feature type="transmembrane region" description="Helical" evidence="10">
    <location>
        <begin position="134"/>
        <end position="156"/>
    </location>
</feature>
<evidence type="ECO:0000256" key="4">
    <source>
        <dbReference type="ARBA" id="ARBA00022448"/>
    </source>
</evidence>
<name>A0A173SQX0_ANAHA</name>
<comment type="similarity">
    <text evidence="2">Belongs to the multi antimicrobial extrusion (MATE) (TC 2.A.66.1) family. MepA subfamily.</text>
</comment>
<evidence type="ECO:0000256" key="9">
    <source>
        <dbReference type="ARBA" id="ARBA00023251"/>
    </source>
</evidence>
<dbReference type="RefSeq" id="WP_055258541.1">
    <property type="nucleotide sequence ID" value="NZ_CYXT01000009.1"/>
</dbReference>
<dbReference type="InterPro" id="IPR051327">
    <property type="entry name" value="MATE_MepA_subfamily"/>
</dbReference>
<dbReference type="GO" id="GO:0046677">
    <property type="term" value="P:response to antibiotic"/>
    <property type="evidence" value="ECO:0007669"/>
    <property type="project" value="UniProtKB-KW"/>
</dbReference>
<keyword evidence="7 10" id="KW-1133">Transmembrane helix</keyword>
<evidence type="ECO:0000256" key="2">
    <source>
        <dbReference type="ARBA" id="ARBA00008417"/>
    </source>
</evidence>
<dbReference type="InterPro" id="IPR048279">
    <property type="entry name" value="MdtK-like"/>
</dbReference>